<feature type="binding site" description="in other chain" evidence="14">
    <location>
        <position position="159"/>
    </location>
    <ligand>
        <name>ADP</name>
        <dbReference type="ChEBI" id="CHEBI:456216"/>
        <note>allosteric activator; ligand shared between dimeric partners</note>
    </ligand>
</feature>
<dbReference type="PROSITE" id="PS00433">
    <property type="entry name" value="PHOSPHOFRUCTOKINASE"/>
    <property type="match status" value="1"/>
</dbReference>
<dbReference type="NCBIfam" id="TIGR02482">
    <property type="entry name" value="PFKA_ATP"/>
    <property type="match status" value="1"/>
</dbReference>
<feature type="active site" description="Proton acceptor" evidence="14">
    <location>
        <position position="132"/>
    </location>
</feature>
<feature type="binding site" evidence="14">
    <location>
        <begin position="106"/>
        <end position="109"/>
    </location>
    <ligand>
        <name>ATP</name>
        <dbReference type="ChEBI" id="CHEBI:30616"/>
    </ligand>
</feature>
<dbReference type="InterPro" id="IPR022953">
    <property type="entry name" value="ATP_PFK"/>
</dbReference>
<dbReference type="EMBL" id="JBHTKA010000001">
    <property type="protein sequence ID" value="MFD0997895.1"/>
    <property type="molecule type" value="Genomic_DNA"/>
</dbReference>
<dbReference type="RefSeq" id="WP_377573645.1">
    <property type="nucleotide sequence ID" value="NZ_JBHTKA010000001.1"/>
</dbReference>
<feature type="binding site" description="in other chain" evidence="14">
    <location>
        <begin position="174"/>
        <end position="176"/>
    </location>
    <ligand>
        <name>substrate</name>
        <note>ligand shared between dimeric partners</note>
    </ligand>
</feature>
<evidence type="ECO:0000256" key="2">
    <source>
        <dbReference type="ARBA" id="ARBA00004496"/>
    </source>
</evidence>
<feature type="binding site" evidence="14">
    <location>
        <position position="167"/>
    </location>
    <ligand>
        <name>substrate</name>
        <note>ligand shared between dimeric partners</note>
    </ligand>
</feature>
<keyword evidence="9 14" id="KW-0418">Kinase</keyword>
<evidence type="ECO:0000256" key="11">
    <source>
        <dbReference type="ARBA" id="ARBA00022842"/>
    </source>
</evidence>
<dbReference type="PIRSF" id="PIRSF000532">
    <property type="entry name" value="ATP_PFK_prok"/>
    <property type="match status" value="1"/>
</dbReference>
<evidence type="ECO:0000256" key="8">
    <source>
        <dbReference type="ARBA" id="ARBA00022741"/>
    </source>
</evidence>
<evidence type="ECO:0000256" key="4">
    <source>
        <dbReference type="ARBA" id="ARBA00022490"/>
    </source>
</evidence>
<comment type="subcellular location">
    <subcellularLocation>
        <location evidence="2 14">Cytoplasm</location>
    </subcellularLocation>
</comment>
<comment type="subunit">
    <text evidence="14">Homotetramer.</text>
</comment>
<evidence type="ECO:0000256" key="12">
    <source>
        <dbReference type="ARBA" id="ARBA00023152"/>
    </source>
</evidence>
<keyword evidence="7 14" id="KW-0479">Metal-binding</keyword>
<evidence type="ECO:0000256" key="14">
    <source>
        <dbReference type="HAMAP-Rule" id="MF_00339"/>
    </source>
</evidence>
<evidence type="ECO:0000313" key="17">
    <source>
        <dbReference type="Proteomes" id="UP001597112"/>
    </source>
</evidence>
<keyword evidence="6 14" id="KW-0808">Transferase</keyword>
<evidence type="ECO:0000256" key="10">
    <source>
        <dbReference type="ARBA" id="ARBA00022840"/>
    </source>
</evidence>
<dbReference type="InterPro" id="IPR012003">
    <property type="entry name" value="ATP_PFK_prok-type"/>
</dbReference>
<evidence type="ECO:0000256" key="3">
    <source>
        <dbReference type="ARBA" id="ARBA00004679"/>
    </source>
</evidence>
<evidence type="ECO:0000313" key="16">
    <source>
        <dbReference type="EMBL" id="MFD0997895.1"/>
    </source>
</evidence>
<feature type="binding site" description="in other chain" evidence="14">
    <location>
        <begin position="218"/>
        <end position="220"/>
    </location>
    <ligand>
        <name>ADP</name>
        <dbReference type="ChEBI" id="CHEBI:456216"/>
        <note>allosteric activator; ligand shared between dimeric partners</note>
    </ligand>
</feature>
<dbReference type="InterPro" id="IPR000023">
    <property type="entry name" value="Phosphofructokinase_dom"/>
</dbReference>
<dbReference type="PRINTS" id="PR00476">
    <property type="entry name" value="PHFRCTKINASE"/>
</dbReference>
<proteinExistence type="inferred from homology"/>
<dbReference type="Gene3D" id="3.40.50.460">
    <property type="entry name" value="Phosphofructokinase domain"/>
    <property type="match status" value="1"/>
</dbReference>
<gene>
    <name evidence="14 16" type="primary">pfkA</name>
    <name evidence="16" type="ORF">ACFQ21_01215</name>
</gene>
<feature type="binding site" description="in other chain" evidence="14">
    <location>
        <position position="227"/>
    </location>
    <ligand>
        <name>substrate</name>
        <note>ligand shared between dimeric partners</note>
    </ligand>
</feature>
<keyword evidence="4 14" id="KW-0963">Cytoplasm</keyword>
<comment type="pathway">
    <text evidence="3 14">Carbohydrate degradation; glycolysis; D-glyceraldehyde 3-phosphate and glycerone phosphate from D-glucose: step 3/4.</text>
</comment>
<feature type="binding site" description="in other chain" evidence="14">
    <location>
        <begin position="257"/>
        <end position="260"/>
    </location>
    <ligand>
        <name>substrate</name>
        <note>ligand shared between dimeric partners</note>
    </ligand>
</feature>
<evidence type="ECO:0000259" key="15">
    <source>
        <dbReference type="Pfam" id="PF00365"/>
    </source>
</evidence>
<comment type="catalytic activity">
    <reaction evidence="13 14">
        <text>beta-D-fructose 6-phosphate + ATP = beta-D-fructose 1,6-bisphosphate + ADP + H(+)</text>
        <dbReference type="Rhea" id="RHEA:16109"/>
        <dbReference type="ChEBI" id="CHEBI:15378"/>
        <dbReference type="ChEBI" id="CHEBI:30616"/>
        <dbReference type="ChEBI" id="CHEBI:32966"/>
        <dbReference type="ChEBI" id="CHEBI:57634"/>
        <dbReference type="ChEBI" id="CHEBI:456216"/>
        <dbReference type="EC" id="2.7.1.11"/>
    </reaction>
</comment>
<dbReference type="PANTHER" id="PTHR13697:SF4">
    <property type="entry name" value="ATP-DEPENDENT 6-PHOSPHOFRUCTOKINASE"/>
    <property type="match status" value="1"/>
</dbReference>
<dbReference type="InterPro" id="IPR035966">
    <property type="entry name" value="PKF_sf"/>
</dbReference>
<evidence type="ECO:0000256" key="1">
    <source>
        <dbReference type="ARBA" id="ARBA00001946"/>
    </source>
</evidence>
<keyword evidence="12 14" id="KW-0324">Glycolysis</keyword>
<keyword evidence="17" id="KW-1185">Reference proteome</keyword>
<reference evidence="17" key="1">
    <citation type="journal article" date="2019" name="Int. J. Syst. Evol. Microbiol.">
        <title>The Global Catalogue of Microorganisms (GCM) 10K type strain sequencing project: providing services to taxonomists for standard genome sequencing and annotation.</title>
        <authorList>
            <consortium name="The Broad Institute Genomics Platform"/>
            <consortium name="The Broad Institute Genome Sequencing Center for Infectious Disease"/>
            <person name="Wu L."/>
            <person name="Ma J."/>
        </authorList>
    </citation>
    <scope>NUCLEOTIDE SEQUENCE [LARGE SCALE GENOMIC DNA]</scope>
    <source>
        <strain evidence="17">CCUG 58938</strain>
    </source>
</reference>
<dbReference type="Pfam" id="PF00365">
    <property type="entry name" value="PFK"/>
    <property type="match status" value="1"/>
</dbReference>
<dbReference type="EC" id="2.7.1.11" evidence="14"/>
<evidence type="ECO:0000256" key="5">
    <source>
        <dbReference type="ARBA" id="ARBA00022533"/>
    </source>
</evidence>
<dbReference type="HAMAP" id="MF_00339">
    <property type="entry name" value="Phosphofructokinase_I_B1"/>
    <property type="match status" value="1"/>
</dbReference>
<name>A0ABW3JW36_9BACT</name>
<dbReference type="GO" id="GO:0003872">
    <property type="term" value="F:6-phosphofructokinase activity"/>
    <property type="evidence" value="ECO:0007669"/>
    <property type="project" value="UniProtKB-EC"/>
</dbReference>
<dbReference type="SUPFAM" id="SSF53784">
    <property type="entry name" value="Phosphofructokinase"/>
    <property type="match status" value="1"/>
</dbReference>
<feature type="binding site" evidence="14">
    <location>
        <position position="15"/>
    </location>
    <ligand>
        <name>ATP</name>
        <dbReference type="ChEBI" id="CHEBI:30616"/>
    </ligand>
</feature>
<feature type="binding site" evidence="14">
    <location>
        <position position="107"/>
    </location>
    <ligand>
        <name>Mg(2+)</name>
        <dbReference type="ChEBI" id="CHEBI:18420"/>
        <note>catalytic</note>
    </ligand>
</feature>
<keyword evidence="5 14" id="KW-0021">Allosteric enzyme</keyword>
<dbReference type="Proteomes" id="UP001597112">
    <property type="component" value="Unassembled WGS sequence"/>
</dbReference>
<dbReference type="InterPro" id="IPR015912">
    <property type="entry name" value="Phosphofructokinase_CS"/>
</dbReference>
<feature type="binding site" description="in other chain" evidence="14">
    <location>
        <begin position="130"/>
        <end position="132"/>
    </location>
    <ligand>
        <name>substrate</name>
        <note>ligand shared between dimeric partners</note>
    </ligand>
</feature>
<protein>
    <recommendedName>
        <fullName evidence="14">ATP-dependent 6-phosphofructokinase</fullName>
        <shortName evidence="14">ATP-PFK</shortName>
        <shortName evidence="14">Phosphofructokinase</shortName>
        <ecNumber evidence="14">2.7.1.11</ecNumber>
    </recommendedName>
    <alternativeName>
        <fullName evidence="14">Phosphohexokinase</fullName>
    </alternativeName>
</protein>
<comment type="activity regulation">
    <text evidence="14">Allosterically activated by ADP and other diphosphonucleosides, and allosterically inhibited by phosphoenolpyruvate.</text>
</comment>
<dbReference type="Gene3D" id="3.40.50.450">
    <property type="match status" value="1"/>
</dbReference>
<comment type="function">
    <text evidence="14">Catalyzes the phosphorylation of D-fructose 6-phosphate to fructose 1,6-bisphosphate by ATP, the first committing step of glycolysis.</text>
</comment>
<feature type="binding site" evidence="14">
    <location>
        <begin position="25"/>
        <end position="29"/>
    </location>
    <ligand>
        <name>ADP</name>
        <dbReference type="ChEBI" id="CHEBI:456216"/>
        <note>allosteric activator; ligand shared between dimeric partners</note>
    </ligand>
</feature>
<evidence type="ECO:0000256" key="6">
    <source>
        <dbReference type="ARBA" id="ARBA00022679"/>
    </source>
</evidence>
<keyword evidence="11 14" id="KW-0460">Magnesium</keyword>
<keyword evidence="10 14" id="KW-0067">ATP-binding</keyword>
<accession>A0ABW3JW36</accession>
<comment type="caution">
    <text evidence="14">Lacks conserved residue(s) required for the propagation of feature annotation.</text>
</comment>
<dbReference type="PANTHER" id="PTHR13697">
    <property type="entry name" value="PHOSPHOFRUCTOKINASE"/>
    <property type="match status" value="1"/>
</dbReference>
<evidence type="ECO:0000256" key="7">
    <source>
        <dbReference type="ARBA" id="ARBA00022723"/>
    </source>
</evidence>
<feature type="domain" description="Phosphofructokinase" evidence="15">
    <location>
        <begin position="7"/>
        <end position="282"/>
    </location>
</feature>
<dbReference type="NCBIfam" id="NF002872">
    <property type="entry name" value="PRK03202.1"/>
    <property type="match status" value="1"/>
</dbReference>
<feature type="binding site" evidence="14">
    <location>
        <position position="251"/>
    </location>
    <ligand>
        <name>substrate</name>
        <note>ligand shared between dimeric partners</note>
    </ligand>
</feature>
<keyword evidence="8 14" id="KW-0547">Nucleotide-binding</keyword>
<comment type="caution">
    <text evidence="16">The sequence shown here is derived from an EMBL/GenBank/DDBJ whole genome shotgun (WGS) entry which is preliminary data.</text>
</comment>
<evidence type="ECO:0000256" key="13">
    <source>
        <dbReference type="ARBA" id="ARBA00048070"/>
    </source>
</evidence>
<evidence type="ECO:0000256" key="9">
    <source>
        <dbReference type="ARBA" id="ARBA00022777"/>
    </source>
</evidence>
<feature type="binding site" evidence="14">
    <location>
        <begin position="76"/>
        <end position="77"/>
    </location>
    <ligand>
        <name>ATP</name>
        <dbReference type="ChEBI" id="CHEBI:30616"/>
    </ligand>
</feature>
<sequence>MNNKISKIGVFTSGGDAPGMNAAIRAVVRACAYYKVDCVGVLRGYEGMIEGDFEQLDARSVGNILQRGGTVLKSARSKEFRTPEGRLKALGKLRSEGIDALVAIGGDGTFTGLHKFYQEFSIPSICIPGTIDNDLSGTDYTIGYDTATNTAVEAIDKIRDTALSHNRLFFIEVMGRNSGYIAINSGIAGGAAAIVIPEETMTFDELYEKLGEGEETSKKSNLVVVAEGSKIGDAHTLAKKVAERSSYFDIKVTVLGHLQRGGAPTYFDRVLASRMGIAAVEGLLNNKSDVMVGIKDNKIVYNDFDTIMQSHHEIDEESMRIAKILSI</sequence>
<comment type="similarity">
    <text evidence="14">Belongs to the phosphofructokinase type A (PFKA) family. ATP-dependent PFK group I subfamily. Prokaryotic clade 'B1' sub-subfamily.</text>
</comment>
<dbReference type="InterPro" id="IPR012828">
    <property type="entry name" value="PFKA_ATP_prok"/>
</dbReference>
<comment type="cofactor">
    <cofactor evidence="1 14">
        <name>Mg(2+)</name>
        <dbReference type="ChEBI" id="CHEBI:18420"/>
    </cofactor>
</comment>
<organism evidence="16 17">
    <name type="scientific">Ohtaekwangia kribbensis</name>
    <dbReference type="NCBI Taxonomy" id="688913"/>
    <lineage>
        <taxon>Bacteria</taxon>
        <taxon>Pseudomonadati</taxon>
        <taxon>Bacteroidota</taxon>
        <taxon>Cytophagia</taxon>
        <taxon>Cytophagales</taxon>
        <taxon>Fulvivirgaceae</taxon>
        <taxon>Ohtaekwangia</taxon>
    </lineage>
</organism>